<comment type="similarity">
    <text evidence="1">Belongs to the WSCD family.</text>
</comment>
<dbReference type="InterPro" id="IPR000863">
    <property type="entry name" value="Sulfotransferase_dom"/>
</dbReference>
<dbReference type="InterPro" id="IPR002889">
    <property type="entry name" value="WSC_carb-bd"/>
</dbReference>
<dbReference type="InterPro" id="IPR027417">
    <property type="entry name" value="P-loop_NTPase"/>
</dbReference>
<dbReference type="OrthoDB" id="5985073at2759"/>
<evidence type="ECO:0000256" key="1">
    <source>
        <dbReference type="ARBA" id="ARBA00010236"/>
    </source>
</evidence>
<dbReference type="Gene3D" id="3.40.50.300">
    <property type="entry name" value="P-loop containing nucleotide triphosphate hydrolases"/>
    <property type="match status" value="1"/>
</dbReference>
<keyword evidence="2" id="KW-0677">Repeat</keyword>
<dbReference type="Proteomes" id="UP000504632">
    <property type="component" value="Chromosome 6"/>
</dbReference>
<sequence length="575" mass="65906">MPRPFYRLQRFLRRTQLLFLFLGVAYIMAGSVLLLQRASLVVSQRGTSSVLPLPSLLPSPPRALETPILKSGYGLMGPRLTIKGHEGSLPDDQTGQHWLVSRNQEIRRLRRRWFHSLMAEHDMNRFERVSPKRKARHKGTYIGCFLDDAKDRTLKGMVFYDFRKMTTTLCQDTCTESGYQYAGLEYGSECYCGNRITSTRMKEEECNLDCKGEKGSVCGGVARLSVYKVEELLPGQRRYRNVRYRGCFREPDNATAASLVHVVRPNLTSQSCIEICMDKEFPLAMLRSPDCFCGFATSRFTLHEPVEEESCGQANGSRSTPTPSQHFLQVYQTPVQDSRCTERKFLPEKSSSLVALSSFPGAGNTWVRHLIELSTGYYTGSYYFDGTLYNRGFKGEKDYWKSGRTICVKTHESGKRDIEMYDSAILLIRNPYRSLMAEFNRKCAGHLGYASDEHWKSKEWPEFVGSYASWWASHVLDWLRFGRRVLVIHYEELQEALVPRLRIIADFLNISVTEERLLCAESNKDGHFKRSGARRPTFDPFTPDMRLLIDGYIVAVDQALRANNCSGLPQEYLPR</sequence>
<feature type="domain" description="WSC" evidence="3">
    <location>
        <begin position="138"/>
        <end position="230"/>
    </location>
</feature>
<dbReference type="SUPFAM" id="SSF52540">
    <property type="entry name" value="P-loop containing nucleoside triphosphate hydrolases"/>
    <property type="match status" value="1"/>
</dbReference>
<dbReference type="AlphaFoldDB" id="A0A6J2VNU1"/>
<dbReference type="PROSITE" id="PS51212">
    <property type="entry name" value="WSC"/>
    <property type="match status" value="2"/>
</dbReference>
<dbReference type="InterPro" id="IPR051589">
    <property type="entry name" value="Sialate-O-sulfotransferase"/>
</dbReference>
<dbReference type="PANTHER" id="PTHR45964:SF8">
    <property type="entry name" value="SIALATE:O-SULFOTRANSFERASE 1"/>
    <property type="match status" value="1"/>
</dbReference>
<feature type="domain" description="WSC" evidence="3">
    <location>
        <begin position="241"/>
        <end position="340"/>
    </location>
</feature>
<dbReference type="Pfam" id="PF00685">
    <property type="entry name" value="Sulfotransfer_1"/>
    <property type="match status" value="1"/>
</dbReference>
<dbReference type="InParanoid" id="A0A6J2VNU1"/>
<evidence type="ECO:0000259" key="3">
    <source>
        <dbReference type="PROSITE" id="PS51212"/>
    </source>
</evidence>
<evidence type="ECO:0000256" key="2">
    <source>
        <dbReference type="ARBA" id="ARBA00022737"/>
    </source>
</evidence>
<evidence type="ECO:0000313" key="4">
    <source>
        <dbReference type="Proteomes" id="UP000504632"/>
    </source>
</evidence>
<gene>
    <name evidence="5" type="primary">wscd1a</name>
</gene>
<dbReference type="GeneID" id="115814900"/>
<proteinExistence type="inferred from homology"/>
<dbReference type="GO" id="GO:0008146">
    <property type="term" value="F:sulfotransferase activity"/>
    <property type="evidence" value="ECO:0007669"/>
    <property type="project" value="InterPro"/>
</dbReference>
<dbReference type="RefSeq" id="XP_030633732.1">
    <property type="nucleotide sequence ID" value="XM_030777872.1"/>
</dbReference>
<dbReference type="PANTHER" id="PTHR45964">
    <property type="entry name" value="WSCD FAMILY MEMBER CG9164"/>
    <property type="match status" value="1"/>
</dbReference>
<name>A0A6J2VNU1_CHACN</name>
<organism evidence="4 5">
    <name type="scientific">Chanos chanos</name>
    <name type="common">Milkfish</name>
    <name type="synonym">Mugil chanos</name>
    <dbReference type="NCBI Taxonomy" id="29144"/>
    <lineage>
        <taxon>Eukaryota</taxon>
        <taxon>Metazoa</taxon>
        <taxon>Chordata</taxon>
        <taxon>Craniata</taxon>
        <taxon>Vertebrata</taxon>
        <taxon>Euteleostomi</taxon>
        <taxon>Actinopterygii</taxon>
        <taxon>Neopterygii</taxon>
        <taxon>Teleostei</taxon>
        <taxon>Ostariophysi</taxon>
        <taxon>Gonorynchiformes</taxon>
        <taxon>Chanidae</taxon>
        <taxon>Chanos</taxon>
    </lineage>
</organism>
<keyword evidence="4" id="KW-1185">Reference proteome</keyword>
<dbReference type="SMART" id="SM00321">
    <property type="entry name" value="WSC"/>
    <property type="match status" value="2"/>
</dbReference>
<protein>
    <submittedName>
        <fullName evidence="5">WSC domain containing 1a</fullName>
    </submittedName>
</protein>
<dbReference type="CTD" id="100329926"/>
<dbReference type="Pfam" id="PF01822">
    <property type="entry name" value="WSC"/>
    <property type="match status" value="2"/>
</dbReference>
<evidence type="ECO:0000313" key="5">
    <source>
        <dbReference type="RefSeq" id="XP_030633732.1"/>
    </source>
</evidence>
<reference evidence="5" key="1">
    <citation type="submission" date="2025-08" db="UniProtKB">
        <authorList>
            <consortium name="RefSeq"/>
        </authorList>
    </citation>
    <scope>IDENTIFICATION</scope>
</reference>
<accession>A0A6J2VNU1</accession>